<name>A0A1X6N772_9APHY</name>
<dbReference type="OrthoDB" id="3354175at2759"/>
<keyword evidence="1" id="KW-0812">Transmembrane</keyword>
<evidence type="ECO:0000256" key="1">
    <source>
        <dbReference type="SAM" id="Phobius"/>
    </source>
</evidence>
<gene>
    <name evidence="2" type="ORF">POSPLADRAFT_1045344</name>
</gene>
<dbReference type="EMBL" id="KZ110594">
    <property type="protein sequence ID" value="OSX64253.1"/>
    <property type="molecule type" value="Genomic_DNA"/>
</dbReference>
<feature type="transmembrane region" description="Helical" evidence="1">
    <location>
        <begin position="76"/>
        <end position="97"/>
    </location>
</feature>
<evidence type="ECO:0000313" key="3">
    <source>
        <dbReference type="Proteomes" id="UP000194127"/>
    </source>
</evidence>
<keyword evidence="1" id="KW-0472">Membrane</keyword>
<dbReference type="Proteomes" id="UP000194127">
    <property type="component" value="Unassembled WGS sequence"/>
</dbReference>
<sequence length="302" mass="33918">MHWTLTIARLFVELANFKKGQDLPQIYTNMSQPTSMARSTALMLTILISDLMFVSPVAVPRIWIAEVISRQISRLWIVWNYNLYVLILPIFTTIGYLDSLNDCIPVASVGDLRTLKHLPDDSILTHAMESWLTAQFAFSSMYVSVQLMHPSFRDSFDVTAVSSSVNIYCTAGIAWKVWQATHSIAHVTYRGSKLVRIVRIVIESAAAYTAYKLFYFGTYVAHSDLQYFALDMDSPVVGITFILIIVRVGLGWTDQAQPAADLLRRSTAEQTVDMPPFGINVTQVIRHTRDTSSSSKIGPELV</sequence>
<dbReference type="GeneID" id="36323682"/>
<dbReference type="AlphaFoldDB" id="A0A1X6N772"/>
<evidence type="ECO:0000313" key="2">
    <source>
        <dbReference type="EMBL" id="OSX64253.1"/>
    </source>
</evidence>
<protein>
    <submittedName>
        <fullName evidence="2">Uncharacterized protein</fullName>
    </submittedName>
</protein>
<organism evidence="2 3">
    <name type="scientific">Postia placenta MAD-698-R-SB12</name>
    <dbReference type="NCBI Taxonomy" id="670580"/>
    <lineage>
        <taxon>Eukaryota</taxon>
        <taxon>Fungi</taxon>
        <taxon>Dikarya</taxon>
        <taxon>Basidiomycota</taxon>
        <taxon>Agaricomycotina</taxon>
        <taxon>Agaricomycetes</taxon>
        <taxon>Polyporales</taxon>
        <taxon>Adustoporiaceae</taxon>
        <taxon>Rhodonia</taxon>
    </lineage>
</organism>
<feature type="transmembrane region" description="Helical" evidence="1">
    <location>
        <begin position="41"/>
        <end position="64"/>
    </location>
</feature>
<dbReference type="RefSeq" id="XP_024341047.1">
    <property type="nucleotide sequence ID" value="XM_024478732.1"/>
</dbReference>
<keyword evidence="3" id="KW-1185">Reference proteome</keyword>
<proteinExistence type="predicted"/>
<keyword evidence="1" id="KW-1133">Transmembrane helix</keyword>
<reference evidence="2 3" key="1">
    <citation type="submission" date="2017-04" db="EMBL/GenBank/DDBJ databases">
        <title>Genome Sequence of the Model Brown-Rot Fungus Postia placenta SB12.</title>
        <authorList>
            <consortium name="DOE Joint Genome Institute"/>
            <person name="Gaskell J."/>
            <person name="Kersten P."/>
            <person name="Larrondo L.F."/>
            <person name="Canessa P."/>
            <person name="Martinez D."/>
            <person name="Hibbett D."/>
            <person name="Schmoll M."/>
            <person name="Kubicek C.P."/>
            <person name="Martinez A.T."/>
            <person name="Yadav J."/>
            <person name="Master E."/>
            <person name="Magnuson J.K."/>
            <person name="James T."/>
            <person name="Yaver D."/>
            <person name="Berka R."/>
            <person name="Labutti K."/>
            <person name="Lipzen A."/>
            <person name="Aerts A."/>
            <person name="Barry K."/>
            <person name="Henrissat B."/>
            <person name="Blanchette R."/>
            <person name="Grigoriev I."/>
            <person name="Cullen D."/>
        </authorList>
    </citation>
    <scope>NUCLEOTIDE SEQUENCE [LARGE SCALE GENOMIC DNA]</scope>
    <source>
        <strain evidence="2 3">MAD-698-R-SB12</strain>
    </source>
</reference>
<accession>A0A1X6N772</accession>
<dbReference type="STRING" id="670580.A0A1X6N772"/>